<keyword evidence="7" id="KW-0325">Glycoprotein</keyword>
<organism evidence="11 12">
    <name type="scientific">Prorocentrum cordatum</name>
    <dbReference type="NCBI Taxonomy" id="2364126"/>
    <lineage>
        <taxon>Eukaryota</taxon>
        <taxon>Sar</taxon>
        <taxon>Alveolata</taxon>
        <taxon>Dinophyceae</taxon>
        <taxon>Prorocentrales</taxon>
        <taxon>Prorocentraceae</taxon>
        <taxon>Prorocentrum</taxon>
    </lineage>
</organism>
<sequence>MLAAAALAALLGSAAAAPEAASSAPPTAAAPRTPLNPITAESDIDPHGGCKDVVAKNCPEALGEQKAHTDVQRGQGKVVACVAMSLRKAKVWSKKGYPEELDPCIDDFREFKMAALRANPLDPANLWSAEPVTGIREACREDAARECPTMLGPVLSDCLRKKRSTTGKLSPACDAKVFSMQEMLSRDASMEKGLFDACKTDMEKIPSCKLRQSSGVPIHCLKEHRFNLSEPCRGKLFGWEVESAQDLRLNKKAMDMCEDEIESVCGNKAFGDGTMLNCLWESLSTPAKHSVARFSSKCTSVVKKLTVRANQDYRLNFKIRDSCAKEVDEMCSSEKEAADKMSLQELFGTKRKDNSAKSGQVLRCLKTHFANITSASCKAGIVQVVRTQALDANADAVLSRVCQADIDQYCDSSRPEDAHKCLRTNMDKLSSECRSAEVLQGQLEAGDVYMKPAMESACQVAISRYCSEVPPGSARVIRCLQDFVDDPGFPSNCKKEVIVDMQASSKDWRLKYGISHTCERDASDHCGDDLEEGAGKVLGCLKQAYIDKKIKADACNAEILRFVSQGVNDIRMAPNTYHACVSDVEALCEDIEPGRGRVHDCLLKHKAVLSSACAKEEFKTQAIRTGNIRADEMAARACKTAMTTFCSDLTAGESQMWQCLARHTSDTGMPRDCSVAVQKILALQHSEFFLDPAMSKHCKADAQRICNDYFTVAEYKDFSSLGDVTTCLIRQLDQVKSSDCRGDIRRKASERLKSVKLDPVRQNMCEFDIGQYCSEESRGGDGGKVHACLANNFKDLTAMCQDVQKTYMVVASSDARVNVPVDRFCKAAKKQFCESVEEGQGRMMTCLLDHMHDNGMDTACRKVLVDESKKRAMDYDFNVKLKRACDPLLAKLAGAKLPDGSALRCDQSRENWQTICLTEHVYSIKGQGSAACQAEVRKVLKLQSADLRARPGMEGACSQDINRLCEGVEAGAARWHECLREKLDDISNAECKKEVTVFAKVAGTHATIDFTIRTKCANEMKSFCKDTPAGDSRMMVCLKVNVKEEADGFSMACKTALARSAGVEDIATKMFNFSQRKENALEQVQEFIYEHESFTDKWSVMMLVGTVGFIAVLSFAVSYCILQRRFNKVMYTVAQPDSAC</sequence>
<keyword evidence="12" id="KW-1185">Reference proteome</keyword>
<evidence type="ECO:0008006" key="13">
    <source>
        <dbReference type="Google" id="ProtNLM"/>
    </source>
</evidence>
<evidence type="ECO:0000313" key="11">
    <source>
        <dbReference type="EMBL" id="CAK0855282.1"/>
    </source>
</evidence>
<proteinExistence type="predicted"/>
<dbReference type="PROSITE" id="PS51289">
    <property type="entry name" value="GLG1_C_RICH"/>
    <property type="match status" value="3"/>
</dbReference>
<feature type="compositionally biased region" description="Low complexity" evidence="8">
    <location>
        <begin position="20"/>
        <end position="31"/>
    </location>
</feature>
<keyword evidence="2 9" id="KW-0812">Transmembrane</keyword>
<keyword evidence="4" id="KW-0677">Repeat</keyword>
<reference evidence="11" key="1">
    <citation type="submission" date="2023-10" db="EMBL/GenBank/DDBJ databases">
        <authorList>
            <person name="Chen Y."/>
            <person name="Shah S."/>
            <person name="Dougan E. K."/>
            <person name="Thang M."/>
            <person name="Chan C."/>
        </authorList>
    </citation>
    <scope>NUCLEOTIDE SEQUENCE [LARGE SCALE GENOMIC DNA]</scope>
</reference>
<feature type="region of interest" description="Disordered" evidence="8">
    <location>
        <begin position="20"/>
        <end position="47"/>
    </location>
</feature>
<accession>A0ABN9U7Z4</accession>
<dbReference type="Proteomes" id="UP001189429">
    <property type="component" value="Unassembled WGS sequence"/>
</dbReference>
<dbReference type="PANTHER" id="PTHR11884:SF1">
    <property type="entry name" value="GOLGI APPARATUS PROTEIN 1"/>
    <property type="match status" value="1"/>
</dbReference>
<evidence type="ECO:0000256" key="1">
    <source>
        <dbReference type="ARBA" id="ARBA00004479"/>
    </source>
</evidence>
<evidence type="ECO:0000256" key="3">
    <source>
        <dbReference type="ARBA" id="ARBA00022729"/>
    </source>
</evidence>
<evidence type="ECO:0000256" key="4">
    <source>
        <dbReference type="ARBA" id="ARBA00022737"/>
    </source>
</evidence>
<keyword evidence="5 9" id="KW-1133">Transmembrane helix</keyword>
<feature type="transmembrane region" description="Helical" evidence="9">
    <location>
        <begin position="1098"/>
        <end position="1122"/>
    </location>
</feature>
<comment type="caution">
    <text evidence="11">The sequence shown here is derived from an EMBL/GenBank/DDBJ whole genome shotgun (WGS) entry which is preliminary data.</text>
</comment>
<evidence type="ECO:0000256" key="2">
    <source>
        <dbReference type="ARBA" id="ARBA00022692"/>
    </source>
</evidence>
<dbReference type="InterPro" id="IPR039728">
    <property type="entry name" value="GLG1"/>
</dbReference>
<dbReference type="InterPro" id="IPR001893">
    <property type="entry name" value="Cys-rich_GLG1_repeat"/>
</dbReference>
<dbReference type="PANTHER" id="PTHR11884">
    <property type="entry name" value="SELECTIN LIGAND RELATED"/>
    <property type="match status" value="1"/>
</dbReference>
<evidence type="ECO:0000256" key="10">
    <source>
        <dbReference type="SAM" id="SignalP"/>
    </source>
</evidence>
<name>A0ABN9U7Z4_9DINO</name>
<feature type="signal peptide" evidence="10">
    <location>
        <begin position="1"/>
        <end position="16"/>
    </location>
</feature>
<keyword evidence="6 9" id="KW-0472">Membrane</keyword>
<evidence type="ECO:0000256" key="5">
    <source>
        <dbReference type="ARBA" id="ARBA00022989"/>
    </source>
</evidence>
<evidence type="ECO:0000256" key="8">
    <source>
        <dbReference type="SAM" id="MobiDB-lite"/>
    </source>
</evidence>
<protein>
    <recommendedName>
        <fullName evidence="13">Golgi apparatus protein 1</fullName>
    </recommendedName>
</protein>
<dbReference type="InterPro" id="IPR017873">
    <property type="entry name" value="Cys-rich_GLG1_repeat_euk"/>
</dbReference>
<evidence type="ECO:0000256" key="6">
    <source>
        <dbReference type="ARBA" id="ARBA00023136"/>
    </source>
</evidence>
<evidence type="ECO:0000256" key="9">
    <source>
        <dbReference type="SAM" id="Phobius"/>
    </source>
</evidence>
<feature type="chain" id="PRO_5045705768" description="Golgi apparatus protein 1" evidence="10">
    <location>
        <begin position="17"/>
        <end position="1140"/>
    </location>
</feature>
<gene>
    <name evidence="11" type="ORF">PCOR1329_LOCUS46064</name>
</gene>
<dbReference type="Pfam" id="PF00839">
    <property type="entry name" value="Cys_rich_FGFR"/>
    <property type="match status" value="13"/>
</dbReference>
<dbReference type="EMBL" id="CAUYUJ010015535">
    <property type="protein sequence ID" value="CAK0855282.1"/>
    <property type="molecule type" value="Genomic_DNA"/>
</dbReference>
<keyword evidence="3 10" id="KW-0732">Signal</keyword>
<evidence type="ECO:0000313" key="12">
    <source>
        <dbReference type="Proteomes" id="UP001189429"/>
    </source>
</evidence>
<evidence type="ECO:0000256" key="7">
    <source>
        <dbReference type="ARBA" id="ARBA00023180"/>
    </source>
</evidence>
<comment type="subcellular location">
    <subcellularLocation>
        <location evidence="1">Membrane</location>
        <topology evidence="1">Single-pass type I membrane protein</topology>
    </subcellularLocation>
</comment>